<keyword evidence="6 11" id="KW-0472">Membrane</keyword>
<dbReference type="PRINTS" id="PR00255">
    <property type="entry name" value="NATPEPTIDER"/>
</dbReference>
<evidence type="ECO:0000256" key="10">
    <source>
        <dbReference type="SAM" id="MobiDB-lite"/>
    </source>
</evidence>
<feature type="compositionally biased region" description="Low complexity" evidence="10">
    <location>
        <begin position="283"/>
        <end position="325"/>
    </location>
</feature>
<name>A0A9Y6JI08_9CICH</name>
<feature type="domain" description="Receptor ligand binding region" evidence="12">
    <location>
        <begin position="27"/>
        <end position="136"/>
    </location>
</feature>
<evidence type="ECO:0000313" key="14">
    <source>
        <dbReference type="RefSeq" id="XP_013769053.1"/>
    </source>
</evidence>
<keyword evidence="9" id="KW-0456">Lyase</keyword>
<keyword evidence="4" id="KW-0547">Nucleotide-binding</keyword>
<dbReference type="GO" id="GO:0000166">
    <property type="term" value="F:nucleotide binding"/>
    <property type="evidence" value="ECO:0007669"/>
    <property type="project" value="UniProtKB-KW"/>
</dbReference>
<evidence type="ECO:0000256" key="5">
    <source>
        <dbReference type="ARBA" id="ARBA00022989"/>
    </source>
</evidence>
<dbReference type="FunFam" id="3.40.50.2300:FF:000101">
    <property type="entry name" value="Guanylate cyclase"/>
    <property type="match status" value="1"/>
</dbReference>
<comment type="subcellular location">
    <subcellularLocation>
        <location evidence="1">Membrane</location>
        <topology evidence="1">Single-pass type I membrane protein</topology>
    </subcellularLocation>
</comment>
<evidence type="ECO:0000259" key="12">
    <source>
        <dbReference type="Pfam" id="PF01094"/>
    </source>
</evidence>
<organism evidence="13 14">
    <name type="scientific">Pundamilia nyererei</name>
    <dbReference type="NCBI Taxonomy" id="303518"/>
    <lineage>
        <taxon>Eukaryota</taxon>
        <taxon>Metazoa</taxon>
        <taxon>Chordata</taxon>
        <taxon>Craniata</taxon>
        <taxon>Vertebrata</taxon>
        <taxon>Euteleostomi</taxon>
        <taxon>Actinopterygii</taxon>
        <taxon>Neopterygii</taxon>
        <taxon>Teleostei</taxon>
        <taxon>Neoteleostei</taxon>
        <taxon>Acanthomorphata</taxon>
        <taxon>Ovalentaria</taxon>
        <taxon>Cichlomorphae</taxon>
        <taxon>Cichliformes</taxon>
        <taxon>Cichlidae</taxon>
        <taxon>African cichlids</taxon>
        <taxon>Pseudocrenilabrinae</taxon>
        <taxon>Haplochromini</taxon>
        <taxon>Pundamilia</taxon>
    </lineage>
</organism>
<accession>A0A9Y6JI08</accession>
<evidence type="ECO:0000256" key="2">
    <source>
        <dbReference type="ARBA" id="ARBA00022692"/>
    </source>
</evidence>
<keyword evidence="8" id="KW-0325">Glycoprotein</keyword>
<reference evidence="14" key="1">
    <citation type="submission" date="2025-08" db="UniProtKB">
        <authorList>
            <consortium name="RefSeq"/>
        </authorList>
    </citation>
    <scope>IDENTIFICATION</scope>
</reference>
<dbReference type="PANTHER" id="PTHR11920">
    <property type="entry name" value="GUANYLYL CYCLASE"/>
    <property type="match status" value="1"/>
</dbReference>
<keyword evidence="3" id="KW-0732">Signal</keyword>
<dbReference type="SUPFAM" id="SSF53822">
    <property type="entry name" value="Periplasmic binding protein-like I"/>
    <property type="match status" value="1"/>
</dbReference>
<keyword evidence="13" id="KW-1185">Reference proteome</keyword>
<evidence type="ECO:0000256" key="1">
    <source>
        <dbReference type="ARBA" id="ARBA00004479"/>
    </source>
</evidence>
<dbReference type="InterPro" id="IPR001170">
    <property type="entry name" value="ANPR/GUC"/>
</dbReference>
<evidence type="ECO:0000313" key="13">
    <source>
        <dbReference type="Proteomes" id="UP000695023"/>
    </source>
</evidence>
<gene>
    <name evidence="14" type="primary">LOC102209014</name>
</gene>
<evidence type="ECO:0000256" key="4">
    <source>
        <dbReference type="ARBA" id="ARBA00022741"/>
    </source>
</evidence>
<dbReference type="AlphaFoldDB" id="A0A9Y6JI08"/>
<evidence type="ECO:0000256" key="8">
    <source>
        <dbReference type="ARBA" id="ARBA00023180"/>
    </source>
</evidence>
<evidence type="ECO:0000256" key="6">
    <source>
        <dbReference type="ARBA" id="ARBA00023136"/>
    </source>
</evidence>
<dbReference type="Pfam" id="PF01094">
    <property type="entry name" value="ANF_receptor"/>
    <property type="match status" value="1"/>
</dbReference>
<dbReference type="RefSeq" id="XP_013769053.1">
    <property type="nucleotide sequence ID" value="XM_013913599.1"/>
</dbReference>
<evidence type="ECO:0000256" key="11">
    <source>
        <dbReference type="SAM" id="Phobius"/>
    </source>
</evidence>
<dbReference type="Proteomes" id="UP000695023">
    <property type="component" value="Unplaced"/>
</dbReference>
<evidence type="ECO:0000256" key="3">
    <source>
        <dbReference type="ARBA" id="ARBA00022729"/>
    </source>
</evidence>
<keyword evidence="5 11" id="KW-1133">Transmembrane helix</keyword>
<dbReference type="GO" id="GO:0005886">
    <property type="term" value="C:plasma membrane"/>
    <property type="evidence" value="ECO:0007669"/>
    <property type="project" value="TreeGrafter"/>
</dbReference>
<feature type="region of interest" description="Disordered" evidence="10">
    <location>
        <begin position="283"/>
        <end position="337"/>
    </location>
</feature>
<dbReference type="InterPro" id="IPR001828">
    <property type="entry name" value="ANF_lig-bd_rcpt"/>
</dbReference>
<dbReference type="PANTHER" id="PTHR11920:SF483">
    <property type="entry name" value="GUANYLATE CYCLASE"/>
    <property type="match status" value="1"/>
</dbReference>
<keyword evidence="2 11" id="KW-0812">Transmembrane</keyword>
<dbReference type="InterPro" id="IPR028082">
    <property type="entry name" value="Peripla_BP_I"/>
</dbReference>
<dbReference type="GO" id="GO:0001653">
    <property type="term" value="F:peptide receptor activity"/>
    <property type="evidence" value="ECO:0007669"/>
    <property type="project" value="TreeGrafter"/>
</dbReference>
<dbReference type="GO" id="GO:0004016">
    <property type="term" value="F:adenylate cyclase activity"/>
    <property type="evidence" value="ECO:0007669"/>
    <property type="project" value="TreeGrafter"/>
</dbReference>
<dbReference type="GO" id="GO:0004383">
    <property type="term" value="F:guanylate cyclase activity"/>
    <property type="evidence" value="ECO:0007669"/>
    <property type="project" value="TreeGrafter"/>
</dbReference>
<evidence type="ECO:0000256" key="7">
    <source>
        <dbReference type="ARBA" id="ARBA00023170"/>
    </source>
</evidence>
<keyword evidence="7" id="KW-0675">Receptor</keyword>
<feature type="transmembrane region" description="Helical" evidence="11">
    <location>
        <begin position="193"/>
        <end position="216"/>
    </location>
</feature>
<dbReference type="InterPro" id="IPR050401">
    <property type="entry name" value="Cyclic_nucleotide_synthase"/>
</dbReference>
<dbReference type="GO" id="GO:0007168">
    <property type="term" value="P:receptor guanylyl cyclase signaling pathway"/>
    <property type="evidence" value="ECO:0007669"/>
    <property type="project" value="TreeGrafter"/>
</dbReference>
<protein>
    <submittedName>
        <fullName evidence="14">Atrial natriuretic peptide receptor 1-like</fullName>
    </submittedName>
</protein>
<sequence>MLLTLADCAAKVLGQVPVSTVEAQQELQSVKILTYREPQNPEYQEFVQNLKADAKDMFNYTIEDSLMNIIAGGFYDGLMLYAHALNESMLASNERPNGKDVTPRMWNRTFPGVTGLLHLDDSGDRETDFALWDIVDTNSTTFQIAMVYSTTEEHLTAIPGTHLYWLGGAPPPDFPVCGFKNDNQVCLAKTITIYQMVSIVVIFFFILILTIAIFIYRRMKLEKELVAQLWRISWDDIQMSDLNKVLRSGSKLTLSLRGSNYGSLMTGDGNLQIFAKTGYHKVSSSSASSPSSSSASSPSSSSSTSSPSSSSSPPSTSSPSSSSSPSSPPRFDLKLSS</sequence>
<dbReference type="Gene3D" id="3.40.50.2300">
    <property type="match status" value="2"/>
</dbReference>
<evidence type="ECO:0000256" key="9">
    <source>
        <dbReference type="ARBA" id="ARBA00023239"/>
    </source>
</evidence>
<dbReference type="GeneID" id="102209014"/>
<proteinExistence type="predicted"/>